<evidence type="ECO:0008006" key="3">
    <source>
        <dbReference type="Google" id="ProtNLM"/>
    </source>
</evidence>
<dbReference type="Pfam" id="PF16459">
    <property type="entry name" value="Phage_TAC_13"/>
    <property type="match status" value="1"/>
</dbReference>
<reference evidence="1 2" key="1">
    <citation type="submission" date="2020-02" db="EMBL/GenBank/DDBJ databases">
        <title>Integrative conjugative elements (ICEs) and plasmids drive adaptation of Pseudomonas nitroreducens strain HBP1 to wastewater environment.</title>
        <authorList>
            <person name="Sentchilo V."/>
            <person name="Carraro N."/>
            <person name="Bertelli C."/>
            <person name="van der Meer J.R."/>
        </authorList>
    </citation>
    <scope>NUCLEOTIDE SEQUENCE [LARGE SCALE GENOMIC DNA]</scope>
    <source>
        <strain evidence="1 2">HBP1</strain>
    </source>
</reference>
<organism evidence="1 2">
    <name type="scientific">Pseudomonas nitroreducens</name>
    <dbReference type="NCBI Taxonomy" id="46680"/>
    <lineage>
        <taxon>Bacteria</taxon>
        <taxon>Pseudomonadati</taxon>
        <taxon>Pseudomonadota</taxon>
        <taxon>Gammaproteobacteria</taxon>
        <taxon>Pseudomonadales</taxon>
        <taxon>Pseudomonadaceae</taxon>
        <taxon>Pseudomonas</taxon>
    </lineage>
</organism>
<name>A0A6G6IV08_PSENT</name>
<protein>
    <recommendedName>
        <fullName evidence="3">Phage tail protein</fullName>
    </recommendedName>
</protein>
<accession>A0A6G6IV08</accession>
<evidence type="ECO:0000313" key="1">
    <source>
        <dbReference type="EMBL" id="QIE86797.1"/>
    </source>
</evidence>
<proteinExistence type="predicted"/>
<dbReference type="EMBL" id="CP049140">
    <property type="protein sequence ID" value="QIE86797.1"/>
    <property type="molecule type" value="Genomic_DNA"/>
</dbReference>
<dbReference type="Proteomes" id="UP000501063">
    <property type="component" value="Chromosome"/>
</dbReference>
<dbReference type="RefSeq" id="WP_024763226.1">
    <property type="nucleotide sequence ID" value="NZ_CP049140.1"/>
</dbReference>
<dbReference type="KEGG" id="pnt:G5B91_11155"/>
<dbReference type="AlphaFoldDB" id="A0A6G6IV08"/>
<dbReference type="InterPro" id="IPR024410">
    <property type="entry name" value="Phage_TAC_12"/>
</dbReference>
<sequence>MTDFSLDLIQSTGAAIGAPVEKEITWIVGGKEHKATVFVRLSSYDRAMREFELHKESNDVLVARIVSSIVDRSGKPVFTSQEQITGDPETGEGKMIDTLFFALLGAINSANGYQAEPAKN</sequence>
<gene>
    <name evidence="1" type="ORF">G5B91_11155</name>
</gene>
<evidence type="ECO:0000313" key="2">
    <source>
        <dbReference type="Proteomes" id="UP000501063"/>
    </source>
</evidence>